<keyword evidence="4" id="KW-1185">Reference proteome</keyword>
<reference evidence="3 4" key="1">
    <citation type="submission" date="2019-08" db="EMBL/GenBank/DDBJ databases">
        <title>Deep-cultivation of Planctomycetes and their phenomic and genomic characterization uncovers novel biology.</title>
        <authorList>
            <person name="Wiegand S."/>
            <person name="Jogler M."/>
            <person name="Boedeker C."/>
            <person name="Pinto D."/>
            <person name="Vollmers J."/>
            <person name="Rivas-Marin E."/>
            <person name="Kohn T."/>
            <person name="Peeters S.H."/>
            <person name="Heuer A."/>
            <person name="Rast P."/>
            <person name="Oberbeckmann S."/>
            <person name="Bunk B."/>
            <person name="Jeske O."/>
            <person name="Meyerdierks A."/>
            <person name="Storesund J.E."/>
            <person name="Kallscheuer N."/>
            <person name="Luecker S."/>
            <person name="Lage O.M."/>
            <person name="Pohl T."/>
            <person name="Merkel B.J."/>
            <person name="Hornburger P."/>
            <person name="Mueller R.-W."/>
            <person name="Bruemmer F."/>
            <person name="Labrenz M."/>
            <person name="Spormann A.M."/>
            <person name="Op den Camp H."/>
            <person name="Overmann J."/>
            <person name="Amann R."/>
            <person name="Jetten M.S.M."/>
            <person name="Mascher T."/>
            <person name="Medema M.H."/>
            <person name="Devos D.P."/>
            <person name="Kaster A.-K."/>
            <person name="Ovreas L."/>
            <person name="Rohde M."/>
            <person name="Galperin M.Y."/>
            <person name="Jogler C."/>
        </authorList>
    </citation>
    <scope>NUCLEOTIDE SEQUENCE [LARGE SCALE GENOMIC DNA]</scope>
    <source>
        <strain evidence="3 4">Pr1d</strain>
    </source>
</reference>
<sequence length="228" mass="25395">MTKIPNESPGFSGQAQRWLALAVALGVTLIGGVLYGNYSQRWGPPPDLLAAAQQLEKMPKQFGNWQLAEEMPMEESSVAMLECAGYVNRRYVHQETGHVVNLAVIVGPPGPTAVHTPEICFSSRAYDQQGTRRSVELEERAGQRDEFWSLDFTTKNVLAEGLRIYYAWGLGDRWEASESPRYEFAASPQLYKLQLATALPPQLDPGDSDAGREFLTELSKSDWKFAPN</sequence>
<name>A0A5B9QAV6_9BACT</name>
<feature type="domain" description="Methanolan biosynthesis EpsI" evidence="2">
    <location>
        <begin position="24"/>
        <end position="143"/>
    </location>
</feature>
<dbReference type="Pfam" id="PF11984">
    <property type="entry name" value="DUF3485"/>
    <property type="match status" value="1"/>
</dbReference>
<evidence type="ECO:0000259" key="2">
    <source>
        <dbReference type="Pfam" id="PF11984"/>
    </source>
</evidence>
<evidence type="ECO:0000313" key="3">
    <source>
        <dbReference type="EMBL" id="QEG36048.1"/>
    </source>
</evidence>
<dbReference type="OrthoDB" id="288208at2"/>
<dbReference type="KEGG" id="bgok:Pr1d_33570"/>
<evidence type="ECO:0000256" key="1">
    <source>
        <dbReference type="SAM" id="Phobius"/>
    </source>
</evidence>
<feature type="transmembrane region" description="Helical" evidence="1">
    <location>
        <begin position="18"/>
        <end position="38"/>
    </location>
</feature>
<gene>
    <name evidence="3" type="ORF">Pr1d_33570</name>
</gene>
<keyword evidence="1" id="KW-1133">Transmembrane helix</keyword>
<keyword evidence="1" id="KW-0472">Membrane</keyword>
<organism evidence="3 4">
    <name type="scientific">Bythopirellula goksoeyrii</name>
    <dbReference type="NCBI Taxonomy" id="1400387"/>
    <lineage>
        <taxon>Bacteria</taxon>
        <taxon>Pseudomonadati</taxon>
        <taxon>Planctomycetota</taxon>
        <taxon>Planctomycetia</taxon>
        <taxon>Pirellulales</taxon>
        <taxon>Lacipirellulaceae</taxon>
        <taxon>Bythopirellula</taxon>
    </lineage>
</organism>
<proteinExistence type="predicted"/>
<dbReference type="Proteomes" id="UP000323917">
    <property type="component" value="Chromosome"/>
</dbReference>
<evidence type="ECO:0000313" key="4">
    <source>
        <dbReference type="Proteomes" id="UP000323917"/>
    </source>
</evidence>
<dbReference type="AlphaFoldDB" id="A0A5B9QAV6"/>
<accession>A0A5B9QAV6</accession>
<protein>
    <recommendedName>
        <fullName evidence="2">Methanolan biosynthesis EpsI domain-containing protein</fullName>
    </recommendedName>
</protein>
<dbReference type="EMBL" id="CP042913">
    <property type="protein sequence ID" value="QEG36048.1"/>
    <property type="molecule type" value="Genomic_DNA"/>
</dbReference>
<dbReference type="InterPro" id="IPR014263">
    <property type="entry name" value="Methanolan_biosynth_EpsI"/>
</dbReference>
<keyword evidence="1" id="KW-0812">Transmembrane</keyword>
<dbReference type="RefSeq" id="WP_148074465.1">
    <property type="nucleotide sequence ID" value="NZ_CP042913.1"/>
</dbReference>